<organism evidence="1 2">
    <name type="scientific">Qipengyuania oceanensis</name>
    <dbReference type="NCBI Taxonomy" id="1463597"/>
    <lineage>
        <taxon>Bacteria</taxon>
        <taxon>Pseudomonadati</taxon>
        <taxon>Pseudomonadota</taxon>
        <taxon>Alphaproteobacteria</taxon>
        <taxon>Sphingomonadales</taxon>
        <taxon>Erythrobacteraceae</taxon>
        <taxon>Qipengyuania</taxon>
    </lineage>
</organism>
<keyword evidence="2" id="KW-1185">Reference proteome</keyword>
<gene>
    <name evidence="1" type="ORF">GRI48_12610</name>
</gene>
<evidence type="ECO:0000313" key="1">
    <source>
        <dbReference type="EMBL" id="MXO63848.1"/>
    </source>
</evidence>
<dbReference type="Proteomes" id="UP000445582">
    <property type="component" value="Unassembled WGS sequence"/>
</dbReference>
<dbReference type="EMBL" id="WTYN01000003">
    <property type="protein sequence ID" value="MXO63848.1"/>
    <property type="molecule type" value="Genomic_DNA"/>
</dbReference>
<protein>
    <submittedName>
        <fullName evidence="1">Uncharacterized protein</fullName>
    </submittedName>
</protein>
<evidence type="ECO:0000313" key="2">
    <source>
        <dbReference type="Proteomes" id="UP000445582"/>
    </source>
</evidence>
<proteinExistence type="predicted"/>
<dbReference type="RefSeq" id="WP_160676839.1">
    <property type="nucleotide sequence ID" value="NZ_WTYN01000003.1"/>
</dbReference>
<name>A0A844YLE6_9SPHN</name>
<comment type="caution">
    <text evidence="1">The sequence shown here is derived from an EMBL/GenBank/DDBJ whole genome shotgun (WGS) entry which is preliminary data.</text>
</comment>
<dbReference type="AlphaFoldDB" id="A0A844YLE6"/>
<sequence>MALSTVASVFNDCTRGLKPTQVAGSPLSIIAVIDPGLHAAPLCDTLVSMTEATPKFRLGDKLSLEEFVAKFLLSDEENKDLERLAKVSEDRKWVKRESEGKNFKLRLFPYHWEPGPQSDEFLEQQALHELIEKRIREVMTSGLYSGSGRPPSGYERKELENKDWESAVISIKNWTIGSGQRLLTDILIQASGRPSNDALLAENILDCMESLNPPSTSKSDIRELVTTQSTFTISGPMFDRAWERALEQLPPSEREKWTKRGRKKNRL</sequence>
<reference evidence="1 2" key="1">
    <citation type="submission" date="2019-12" db="EMBL/GenBank/DDBJ databases">
        <title>Genomic-based taxomic classification of the family Erythrobacteraceae.</title>
        <authorList>
            <person name="Xu L."/>
        </authorList>
    </citation>
    <scope>NUCLEOTIDE SEQUENCE [LARGE SCALE GENOMIC DNA]</scope>
    <source>
        <strain evidence="1 2">MCCC 1A09965</strain>
    </source>
</reference>
<accession>A0A844YLE6</accession>